<proteinExistence type="predicted"/>
<evidence type="ECO:0000313" key="1">
    <source>
        <dbReference type="EMBL" id="PAU92846.1"/>
    </source>
</evidence>
<dbReference type="EMBL" id="NSKE01000012">
    <property type="protein sequence ID" value="PAU92846.1"/>
    <property type="molecule type" value="Genomic_DNA"/>
</dbReference>
<reference evidence="1 2" key="1">
    <citation type="submission" date="2017-08" db="EMBL/GenBank/DDBJ databases">
        <title>Aliifodinibius alkalisoli sp. nov., isolated from saline alkaline soil.</title>
        <authorList>
            <person name="Liu D."/>
            <person name="Zhang G."/>
        </authorList>
    </citation>
    <scope>NUCLEOTIDE SEQUENCE [LARGE SCALE GENOMIC DNA]</scope>
    <source>
        <strain evidence="1 2">WN023</strain>
    </source>
</reference>
<name>A0A2A2G4Z6_9BACT</name>
<organism evidence="1 2">
    <name type="scientific">Fodinibius salipaludis</name>
    <dbReference type="NCBI Taxonomy" id="2032627"/>
    <lineage>
        <taxon>Bacteria</taxon>
        <taxon>Pseudomonadati</taxon>
        <taxon>Balneolota</taxon>
        <taxon>Balneolia</taxon>
        <taxon>Balneolales</taxon>
        <taxon>Balneolaceae</taxon>
        <taxon>Fodinibius</taxon>
    </lineage>
</organism>
<sequence>MNSPRSFRTTELVKEFARQGHEVTLLTVKDDEHHIAFEDEYGVTIKDLGPLHFPEIILNGEHGLSRLFKRIMRRGLLQLFEYPNIELLFKVKHALKTESGYDMLISIAVPHSIHWGVAKAMKGKGEVADLWVADCGDPYMGSKIDSYNKTFYFKYLEKEFCRKADFITVPVEDAKLGYYPEFRDKIEVIPQGFRFDEVEIDYSSYSKHEVPTFAYAGGFIPGGRDPRPFLDHLLSTDRDFKFIIYTKSSDMVKPWVEVSSGRIEIRDYIPRKELLKILSTMDFLVNFENQSSLMVPSKLIDYYLAGRPVLNISANGIDNEKVGRFLDGNYEQKYKYNGVERYRIENVCSQFLKLYDKVEGHVSVK</sequence>
<dbReference type="Gene3D" id="3.40.50.2000">
    <property type="entry name" value="Glycogen Phosphorylase B"/>
    <property type="match status" value="1"/>
</dbReference>
<evidence type="ECO:0000313" key="2">
    <source>
        <dbReference type="Proteomes" id="UP000218831"/>
    </source>
</evidence>
<accession>A0A2A2G4Z6</accession>
<dbReference type="Proteomes" id="UP000218831">
    <property type="component" value="Unassembled WGS sequence"/>
</dbReference>
<gene>
    <name evidence="1" type="ORF">CK503_14250</name>
</gene>
<evidence type="ECO:0008006" key="3">
    <source>
        <dbReference type="Google" id="ProtNLM"/>
    </source>
</evidence>
<comment type="caution">
    <text evidence="1">The sequence shown here is derived from an EMBL/GenBank/DDBJ whole genome shotgun (WGS) entry which is preliminary data.</text>
</comment>
<keyword evidence="2" id="KW-1185">Reference proteome</keyword>
<dbReference type="SUPFAM" id="SSF53756">
    <property type="entry name" value="UDP-Glycosyltransferase/glycogen phosphorylase"/>
    <property type="match status" value="1"/>
</dbReference>
<protein>
    <recommendedName>
        <fullName evidence="3">Glycosyltransferase subfamily 4-like N-terminal domain-containing protein</fullName>
    </recommendedName>
</protein>
<dbReference type="AlphaFoldDB" id="A0A2A2G4Z6"/>